<evidence type="ECO:0000313" key="11">
    <source>
        <dbReference type="Proteomes" id="UP000224567"/>
    </source>
</evidence>
<protein>
    <submittedName>
        <fullName evidence="10">Uncharacterized protein</fullName>
    </submittedName>
</protein>
<dbReference type="Gene3D" id="3.80.10.10">
    <property type="entry name" value="Ribonuclease Inhibitor"/>
    <property type="match status" value="1"/>
</dbReference>
<evidence type="ECO:0000256" key="9">
    <source>
        <dbReference type="ARBA" id="ARBA00023180"/>
    </source>
</evidence>
<dbReference type="OrthoDB" id="1930729at2759"/>
<name>A0A2G2V5N5_CAPBA</name>
<keyword evidence="5" id="KW-0677">Repeat</keyword>
<dbReference type="AlphaFoldDB" id="A0A2G2V5N5"/>
<comment type="subcellular location">
    <subcellularLocation>
        <location evidence="1">Membrane</location>
        <topology evidence="1">Single-pass type I membrane protein</topology>
    </subcellularLocation>
</comment>
<dbReference type="PANTHER" id="PTHR27000">
    <property type="entry name" value="LEUCINE-RICH REPEAT RECEPTOR-LIKE PROTEIN KINASE FAMILY PROTEIN-RELATED"/>
    <property type="match status" value="1"/>
</dbReference>
<dbReference type="GO" id="GO:0016020">
    <property type="term" value="C:membrane"/>
    <property type="evidence" value="ECO:0007669"/>
    <property type="project" value="UniProtKB-SubCell"/>
</dbReference>
<keyword evidence="9" id="KW-0325">Glycoprotein</keyword>
<keyword evidence="11" id="KW-1185">Reference proteome</keyword>
<keyword evidence="6" id="KW-1133">Transmembrane helix</keyword>
<dbReference type="PANTHER" id="PTHR27000:SF642">
    <property type="entry name" value="INACTIVE LEUCINE-RICH REPEAT RECEPTOR KINASE XIAO-RELATED"/>
    <property type="match status" value="1"/>
</dbReference>
<gene>
    <name evidence="10" type="ORF">CQW23_32139</name>
</gene>
<evidence type="ECO:0000256" key="2">
    <source>
        <dbReference type="ARBA" id="ARBA00022614"/>
    </source>
</evidence>
<reference evidence="11" key="2">
    <citation type="journal article" date="2017" name="J. Anim. Genet.">
        <title>Multiple reference genome sequences of hot pepper reveal the massive evolution of plant disease resistance genes by retroduplication.</title>
        <authorList>
            <person name="Kim S."/>
            <person name="Park J."/>
            <person name="Yeom S.-I."/>
            <person name="Kim Y.-M."/>
            <person name="Seo E."/>
            <person name="Kim K.-T."/>
            <person name="Kim M.-S."/>
            <person name="Lee J.M."/>
            <person name="Cheong K."/>
            <person name="Shin H.-S."/>
            <person name="Kim S.-B."/>
            <person name="Han K."/>
            <person name="Lee J."/>
            <person name="Park M."/>
            <person name="Lee H.-A."/>
            <person name="Lee H.-Y."/>
            <person name="Lee Y."/>
            <person name="Oh S."/>
            <person name="Lee J.H."/>
            <person name="Choi E."/>
            <person name="Choi E."/>
            <person name="Lee S.E."/>
            <person name="Jeon J."/>
            <person name="Kim H."/>
            <person name="Choi G."/>
            <person name="Song H."/>
            <person name="Lee J."/>
            <person name="Lee S.-C."/>
            <person name="Kwon J.-K."/>
            <person name="Lee H.-Y."/>
            <person name="Koo N."/>
            <person name="Hong Y."/>
            <person name="Kim R.W."/>
            <person name="Kang W.-H."/>
            <person name="Huh J.H."/>
            <person name="Kang B.-C."/>
            <person name="Yang T.-J."/>
            <person name="Lee Y.-H."/>
            <person name="Bennetzen J.L."/>
            <person name="Choi D."/>
        </authorList>
    </citation>
    <scope>NUCLEOTIDE SEQUENCE [LARGE SCALE GENOMIC DNA]</scope>
    <source>
        <strain evidence="11">cv. PBC81</strain>
    </source>
</reference>
<dbReference type="SUPFAM" id="SSF52058">
    <property type="entry name" value="L domain-like"/>
    <property type="match status" value="1"/>
</dbReference>
<evidence type="ECO:0000256" key="3">
    <source>
        <dbReference type="ARBA" id="ARBA00022692"/>
    </source>
</evidence>
<evidence type="ECO:0000256" key="7">
    <source>
        <dbReference type="ARBA" id="ARBA00023136"/>
    </source>
</evidence>
<evidence type="ECO:0000256" key="5">
    <source>
        <dbReference type="ARBA" id="ARBA00022737"/>
    </source>
</evidence>
<evidence type="ECO:0000256" key="1">
    <source>
        <dbReference type="ARBA" id="ARBA00004479"/>
    </source>
</evidence>
<evidence type="ECO:0000256" key="4">
    <source>
        <dbReference type="ARBA" id="ARBA00022729"/>
    </source>
</evidence>
<evidence type="ECO:0000256" key="6">
    <source>
        <dbReference type="ARBA" id="ARBA00022989"/>
    </source>
</evidence>
<dbReference type="Proteomes" id="UP000224567">
    <property type="component" value="Unassembled WGS sequence"/>
</dbReference>
<keyword evidence="7" id="KW-0472">Membrane</keyword>
<dbReference type="InterPro" id="IPR032675">
    <property type="entry name" value="LRR_dom_sf"/>
</dbReference>
<proteinExistence type="predicted"/>
<keyword evidence="3" id="KW-0812">Transmembrane</keyword>
<keyword evidence="4" id="KW-0732">Signal</keyword>
<sequence length="374" mass="42481">MNWLSIQANQLTGCIPFTIFNISRIEFIAFTSNSLSGYLPNGSCNGLTILKVLNLSKNKLHGHFPTSLSNCSKLQQLGLSASEFYGPIHSEIGRLSNLRKLKERNGIATVEISDVIDETYDATDENLMQQMKNLMKLWKSDATDNMAPKRKEIESSPSKGTSAASQLHLPLYDLALQALSQSGAEDNEHGEEESFKRDNPNANILSTEELVKTFSIDRYPVRMQCDSASDLTGDLVGKLFGQYLDLLKDNNARFQMKMVYDLLKRRFIYENKDKMDEAWAFEVIPYLRQQVNYQEEVFYPRILRWLLAKTDKDAKFLDLFNPHKETVDVTATAEEHNMTVDNPSISSKDDEKVEPIRDCIPFVATYAEYLGDGL</sequence>
<evidence type="ECO:0000313" key="10">
    <source>
        <dbReference type="EMBL" id="PHT28257.1"/>
    </source>
</evidence>
<organism evidence="10 11">
    <name type="scientific">Capsicum baccatum</name>
    <name type="common">Peruvian pepper</name>
    <dbReference type="NCBI Taxonomy" id="33114"/>
    <lineage>
        <taxon>Eukaryota</taxon>
        <taxon>Viridiplantae</taxon>
        <taxon>Streptophyta</taxon>
        <taxon>Embryophyta</taxon>
        <taxon>Tracheophyta</taxon>
        <taxon>Spermatophyta</taxon>
        <taxon>Magnoliopsida</taxon>
        <taxon>eudicotyledons</taxon>
        <taxon>Gunneridae</taxon>
        <taxon>Pentapetalae</taxon>
        <taxon>asterids</taxon>
        <taxon>lamiids</taxon>
        <taxon>Solanales</taxon>
        <taxon>Solanaceae</taxon>
        <taxon>Solanoideae</taxon>
        <taxon>Capsiceae</taxon>
        <taxon>Capsicum</taxon>
    </lineage>
</organism>
<reference evidence="10 11" key="1">
    <citation type="journal article" date="2017" name="Genome Biol.">
        <title>New reference genome sequences of hot pepper reveal the massive evolution of plant disease-resistance genes by retroduplication.</title>
        <authorList>
            <person name="Kim S."/>
            <person name="Park J."/>
            <person name="Yeom S.I."/>
            <person name="Kim Y.M."/>
            <person name="Seo E."/>
            <person name="Kim K.T."/>
            <person name="Kim M.S."/>
            <person name="Lee J.M."/>
            <person name="Cheong K."/>
            <person name="Shin H.S."/>
            <person name="Kim S.B."/>
            <person name="Han K."/>
            <person name="Lee J."/>
            <person name="Park M."/>
            <person name="Lee H.A."/>
            <person name="Lee H.Y."/>
            <person name="Lee Y."/>
            <person name="Oh S."/>
            <person name="Lee J.H."/>
            <person name="Choi E."/>
            <person name="Choi E."/>
            <person name="Lee S.E."/>
            <person name="Jeon J."/>
            <person name="Kim H."/>
            <person name="Choi G."/>
            <person name="Song H."/>
            <person name="Lee J."/>
            <person name="Lee S.C."/>
            <person name="Kwon J.K."/>
            <person name="Lee H.Y."/>
            <person name="Koo N."/>
            <person name="Hong Y."/>
            <person name="Kim R.W."/>
            <person name="Kang W.H."/>
            <person name="Huh J.H."/>
            <person name="Kang B.C."/>
            <person name="Yang T.J."/>
            <person name="Lee Y.H."/>
            <person name="Bennetzen J.L."/>
            <person name="Choi D."/>
        </authorList>
    </citation>
    <scope>NUCLEOTIDE SEQUENCE [LARGE SCALE GENOMIC DNA]</scope>
    <source>
        <strain evidence="11">cv. PBC81</strain>
    </source>
</reference>
<keyword evidence="2" id="KW-0433">Leucine-rich repeat</keyword>
<accession>A0A2G2V5N5</accession>
<evidence type="ECO:0000256" key="8">
    <source>
        <dbReference type="ARBA" id="ARBA00023170"/>
    </source>
</evidence>
<keyword evidence="8" id="KW-0675">Receptor</keyword>
<comment type="caution">
    <text evidence="10">The sequence shown here is derived from an EMBL/GenBank/DDBJ whole genome shotgun (WGS) entry which is preliminary data.</text>
</comment>
<dbReference type="EMBL" id="MLFT02000245">
    <property type="protein sequence ID" value="PHT28257.1"/>
    <property type="molecule type" value="Genomic_DNA"/>
</dbReference>